<dbReference type="GO" id="GO:0005096">
    <property type="term" value="F:GTPase activator activity"/>
    <property type="evidence" value="ECO:0007669"/>
    <property type="project" value="InterPro"/>
</dbReference>
<sequence length="244" mass="27514">MISRQAVLCHQVLRRLQSVAQDSTKIEKETWDEILRFLLAVNDILLAPPSKKDDMGSHLCERILTALFEVWLLACDRCFPSPNLWKTLRELCCTWRHRGALVEQWNRTNLFLTSAMLRLILVLPFAALPEEEVPSAVSELSGEQLAQAWYRFLHLLGNPVDLCRPEVVSQGFYGLLEEADCIMDPSQSPCLAALPHIFHRAMAGIATLVDAFLGATVFLLTHAVIEMVVWAIRHKVGCHEATCV</sequence>
<protein>
    <recommendedName>
        <fullName evidence="2">Ral GTPase-activating protein subunit alpha/beta N-terminal domain-containing protein</fullName>
    </recommendedName>
</protein>
<accession>A0A9J6GX93</accession>
<comment type="caution">
    <text evidence="3">The sequence shown here is derived from an EMBL/GenBank/DDBJ whole genome shotgun (WGS) entry which is preliminary data.</text>
</comment>
<gene>
    <name evidence="3" type="ORF">HPB48_009250</name>
</gene>
<dbReference type="InterPro" id="IPR046859">
    <property type="entry name" value="RGPA/RALGAPB_N"/>
</dbReference>
<dbReference type="VEuPathDB" id="VectorBase:HLOH_054188"/>
<feature type="domain" description="Ral GTPase-activating protein subunit alpha/beta N-terminal" evidence="2">
    <location>
        <begin position="2"/>
        <end position="120"/>
    </location>
</feature>
<reference evidence="3 4" key="1">
    <citation type="journal article" date="2020" name="Cell">
        <title>Large-Scale Comparative Analyses of Tick Genomes Elucidate Their Genetic Diversity and Vector Capacities.</title>
        <authorList>
            <consortium name="Tick Genome and Microbiome Consortium (TIGMIC)"/>
            <person name="Jia N."/>
            <person name="Wang J."/>
            <person name="Shi W."/>
            <person name="Du L."/>
            <person name="Sun Y."/>
            <person name="Zhan W."/>
            <person name="Jiang J.F."/>
            <person name="Wang Q."/>
            <person name="Zhang B."/>
            <person name="Ji P."/>
            <person name="Bell-Sakyi L."/>
            <person name="Cui X.M."/>
            <person name="Yuan T.T."/>
            <person name="Jiang B.G."/>
            <person name="Yang W.F."/>
            <person name="Lam T.T."/>
            <person name="Chang Q.C."/>
            <person name="Ding S.J."/>
            <person name="Wang X.J."/>
            <person name="Zhu J.G."/>
            <person name="Ruan X.D."/>
            <person name="Zhao L."/>
            <person name="Wei J.T."/>
            <person name="Ye R.Z."/>
            <person name="Que T.C."/>
            <person name="Du C.H."/>
            <person name="Zhou Y.H."/>
            <person name="Cheng J.X."/>
            <person name="Dai P.F."/>
            <person name="Guo W.B."/>
            <person name="Han X.H."/>
            <person name="Huang E.J."/>
            <person name="Li L.F."/>
            <person name="Wei W."/>
            <person name="Gao Y.C."/>
            <person name="Liu J.Z."/>
            <person name="Shao H.Z."/>
            <person name="Wang X."/>
            <person name="Wang C.C."/>
            <person name="Yang T.C."/>
            <person name="Huo Q.B."/>
            <person name="Li W."/>
            <person name="Chen H.Y."/>
            <person name="Chen S.E."/>
            <person name="Zhou L.G."/>
            <person name="Ni X.B."/>
            <person name="Tian J.H."/>
            <person name="Sheng Y."/>
            <person name="Liu T."/>
            <person name="Pan Y.S."/>
            <person name="Xia L.Y."/>
            <person name="Li J."/>
            <person name="Zhao F."/>
            <person name="Cao W.C."/>
        </authorList>
    </citation>
    <scope>NUCLEOTIDE SEQUENCE [LARGE SCALE GENOMIC DNA]</scope>
    <source>
        <strain evidence="3">HaeL-2018</strain>
    </source>
</reference>
<dbReference type="EMBL" id="JABSTR010000010">
    <property type="protein sequence ID" value="KAH9380146.1"/>
    <property type="molecule type" value="Genomic_DNA"/>
</dbReference>
<dbReference type="OrthoDB" id="10009983at2759"/>
<dbReference type="Pfam" id="PF20412">
    <property type="entry name" value="RALGAPB_N"/>
    <property type="match status" value="1"/>
</dbReference>
<dbReference type="AlphaFoldDB" id="A0A9J6GX93"/>
<dbReference type="PANTHER" id="PTHR21344">
    <property type="entry name" value="RAL GTPASE-ACTIVATING PROTEIN SUBUNIT BETA"/>
    <property type="match status" value="1"/>
</dbReference>
<dbReference type="PANTHER" id="PTHR21344:SF1">
    <property type="entry name" value="RAL GTPASE-ACTIVATING PROTEIN SUBUNIT BETA"/>
    <property type="match status" value="1"/>
</dbReference>
<dbReference type="InterPro" id="IPR039930">
    <property type="entry name" value="RALGAPB"/>
</dbReference>
<evidence type="ECO:0000313" key="4">
    <source>
        <dbReference type="Proteomes" id="UP000821853"/>
    </source>
</evidence>
<evidence type="ECO:0000313" key="3">
    <source>
        <dbReference type="EMBL" id="KAH9380146.1"/>
    </source>
</evidence>
<keyword evidence="1" id="KW-1133">Transmembrane helix</keyword>
<dbReference type="Proteomes" id="UP000821853">
    <property type="component" value="Chromosome 8"/>
</dbReference>
<keyword evidence="4" id="KW-1185">Reference proteome</keyword>
<name>A0A9J6GX93_HAELO</name>
<proteinExistence type="predicted"/>
<evidence type="ECO:0000256" key="1">
    <source>
        <dbReference type="SAM" id="Phobius"/>
    </source>
</evidence>
<keyword evidence="1" id="KW-0812">Transmembrane</keyword>
<keyword evidence="1" id="KW-0472">Membrane</keyword>
<organism evidence="3 4">
    <name type="scientific">Haemaphysalis longicornis</name>
    <name type="common">Bush tick</name>
    <dbReference type="NCBI Taxonomy" id="44386"/>
    <lineage>
        <taxon>Eukaryota</taxon>
        <taxon>Metazoa</taxon>
        <taxon>Ecdysozoa</taxon>
        <taxon>Arthropoda</taxon>
        <taxon>Chelicerata</taxon>
        <taxon>Arachnida</taxon>
        <taxon>Acari</taxon>
        <taxon>Parasitiformes</taxon>
        <taxon>Ixodida</taxon>
        <taxon>Ixodoidea</taxon>
        <taxon>Ixodidae</taxon>
        <taxon>Haemaphysalinae</taxon>
        <taxon>Haemaphysalis</taxon>
    </lineage>
</organism>
<feature type="transmembrane region" description="Helical" evidence="1">
    <location>
        <begin position="201"/>
        <end position="225"/>
    </location>
</feature>
<evidence type="ECO:0000259" key="2">
    <source>
        <dbReference type="Pfam" id="PF20412"/>
    </source>
</evidence>